<evidence type="ECO:0000313" key="1">
    <source>
        <dbReference type="EMBL" id="VAV97756.1"/>
    </source>
</evidence>
<gene>
    <name evidence="1" type="ORF">MNBD_ALPHA04-489</name>
</gene>
<protein>
    <recommendedName>
        <fullName evidence="2">Flagellar assembly protein FliH/Type III secretion system HrpE domain-containing protein</fullName>
    </recommendedName>
</protein>
<accession>A0A3B0SA28</accession>
<name>A0A3B0SA28_9ZZZZ</name>
<dbReference type="EMBL" id="UOEF01000253">
    <property type="protein sequence ID" value="VAV97756.1"/>
    <property type="molecule type" value="Genomic_DNA"/>
</dbReference>
<organism evidence="1">
    <name type="scientific">hydrothermal vent metagenome</name>
    <dbReference type="NCBI Taxonomy" id="652676"/>
    <lineage>
        <taxon>unclassified sequences</taxon>
        <taxon>metagenomes</taxon>
        <taxon>ecological metagenomes</taxon>
    </lineage>
</organism>
<sequence length="214" mass="23414">MILYNLNHPDNDGLQNFVTRDWQSSSTSEFCAKYQSGHVCVETQLHDSGLESETVIADDDAIAEAYAKGFLDGKAEIAAQRDDKLTQSNRLADAIGNLGQMENGKLTDLLWKAVRHIVQEAIGQNSVDKEALIKRCEEAASSIEQNIGEAILYVAPADVELLNKHNMEMKIIADNDLLPGSVKLVHRDGEYISGTAASSIAIDEKLDIEGQPKC</sequence>
<reference evidence="1" key="1">
    <citation type="submission" date="2018-06" db="EMBL/GenBank/DDBJ databases">
        <authorList>
            <person name="Zhirakovskaya E."/>
        </authorList>
    </citation>
    <scope>NUCLEOTIDE SEQUENCE</scope>
</reference>
<proteinExistence type="predicted"/>
<evidence type="ECO:0008006" key="2">
    <source>
        <dbReference type="Google" id="ProtNLM"/>
    </source>
</evidence>
<dbReference type="AlphaFoldDB" id="A0A3B0SA28"/>